<evidence type="ECO:0000256" key="2">
    <source>
        <dbReference type="SAM" id="MobiDB-lite"/>
    </source>
</evidence>
<dbReference type="Pfam" id="PF15657">
    <property type="entry name" value="Tox-HNH-EHHH"/>
    <property type="match status" value="1"/>
</dbReference>
<sequence>MNNTIKNQNNFGEGMQKTELGLHKENWLCAALLLVVLGASNASVAEAGTTTTVKTYEYDPVIGFLVAETINPDNAQYSVKTTYTYSEYGNILTRTVSSGATGLNGVVSRTETYTYDPIYGISLTSYKNVLGQDSKMQLDWSNLPLYVESLNGLATTWEYDYAGVGRVRRMTRPDNTTIDWKYSLAGEGGGYWVERSELAGTKFERVLYDALDRVVRTETPGFDGKTTIRQDIEYDNLGRKSRTSRPYYVGQPIKWTSYSYDILNRVTDAVGPDGAHVQTEYNGLTTTVTGPLGQTRTTIKNSQGQLLQVTDANNNSLTYEYDANGNLVKTTDPMGNVTTITYDPLNHKTSMTDPDLGTWNYVYDVLGELVQQTDPKGQVTTFTYDLLGRLTNRSEPDLKSTWTYDICSMGKGKLCKVSSDNGYSSTYSYDNRSRLKTTATMIGSTYSTSLTYDSYGRVQTQSYPTGLTLKNVYTSKGGFLSEIRNNATNALYWRADTMDAEYHLTQQTYGNNVVTRQVFDPDTGQVKSITAGTNNAVQNLSYTYDLQGNMLSRSDVNQSLSETFLYDALNRLTSNTVNSGGAGMTTQTYGYDAIGNMTSRSDVGTYTYGGVNAKPHAAAQIAMIDGTIRQFVYDAAGNLTQEVQRDANNNVIAAKGREESWTSFNMPVSLANPSTTLTYVYGPDHQRIKMTAGGTTTTYLHPDNAGGLLYEQDMKQDRTIEHRHFVTAGGGVVALIKQIGTGALNVLYLHRDNLGSTTAVTNSSGAVVERMAYEPFGKRRTPAGALDPNNTIAGVSTNRGFTNHEELDSLGLVHMNGRVYDPMIARFMSADPTIPHPQNIQSYNRYSYVRNNPLVNLDLNGFYDEGDGEEDVEDSAPSEGSGAGGGGGAGTILSDKDIKTVTIPVNYSPPGEGIFTPQYDPDDYPGKDMVQVLVTGTKLASDVWNVSFGSDIEKITAFNSLKENAWEYATAIVTIRGMKGARAKTKIGAPPPNMSPPGAGRTGAFNAAKRAAGVPTSQQPSRVLKNTDKKGNPQPGRIYEFEVPAPGGGTRTVRIRDDSAGHDFGPGNPQNRGPHFNDPAKDHYDY</sequence>
<organism evidence="5 6">
    <name type="scientific">Massilia horti</name>
    <dbReference type="NCBI Taxonomy" id="2562153"/>
    <lineage>
        <taxon>Bacteria</taxon>
        <taxon>Pseudomonadati</taxon>
        <taxon>Pseudomonadota</taxon>
        <taxon>Betaproteobacteria</taxon>
        <taxon>Burkholderiales</taxon>
        <taxon>Oxalobacteraceae</taxon>
        <taxon>Telluria group</taxon>
        <taxon>Massilia</taxon>
    </lineage>
</organism>
<dbReference type="NCBIfam" id="TIGR01643">
    <property type="entry name" value="YD_repeat_2x"/>
    <property type="match status" value="4"/>
</dbReference>
<dbReference type="InterPro" id="IPR028048">
    <property type="entry name" value="Tox-HNH-EHHH"/>
</dbReference>
<feature type="compositionally biased region" description="Gly residues" evidence="2">
    <location>
        <begin position="881"/>
        <end position="890"/>
    </location>
</feature>
<dbReference type="NCBIfam" id="TIGR03696">
    <property type="entry name" value="Rhs_assc_core"/>
    <property type="match status" value="1"/>
</dbReference>
<protein>
    <submittedName>
        <fullName evidence="5">Uncharacterized protein</fullName>
    </submittedName>
</protein>
<feature type="region of interest" description="Disordered" evidence="2">
    <location>
        <begin position="862"/>
        <end position="893"/>
    </location>
</feature>
<name>A0A4Y9T6H4_9BURK</name>
<comment type="caution">
    <text evidence="5">The sequence shown here is derived from an EMBL/GenBank/DDBJ whole genome shotgun (WGS) entry which is preliminary data.</text>
</comment>
<evidence type="ECO:0000259" key="3">
    <source>
        <dbReference type="Pfam" id="PF15657"/>
    </source>
</evidence>
<dbReference type="InterPro" id="IPR022385">
    <property type="entry name" value="Rhs_assc_core"/>
</dbReference>
<feature type="domain" description="Teneurin-like YD-shell" evidence="4">
    <location>
        <begin position="744"/>
        <end position="853"/>
    </location>
</feature>
<evidence type="ECO:0000313" key="5">
    <source>
        <dbReference type="EMBL" id="TFW34401.1"/>
    </source>
</evidence>
<reference evidence="5 6" key="1">
    <citation type="submission" date="2019-03" db="EMBL/GenBank/DDBJ databases">
        <title>Draft genome of Massilia hortus sp. nov., a novel bacterial species of the Oxalobacteraceae family.</title>
        <authorList>
            <person name="Peta V."/>
            <person name="Raths R."/>
            <person name="Bucking H."/>
        </authorList>
    </citation>
    <scope>NUCLEOTIDE SEQUENCE [LARGE SCALE GENOMIC DNA]</scope>
    <source>
        <strain evidence="5 6">ONC3</strain>
    </source>
</reference>
<dbReference type="EMBL" id="SPUM01000026">
    <property type="protein sequence ID" value="TFW34401.1"/>
    <property type="molecule type" value="Genomic_DNA"/>
</dbReference>
<feature type="domain" description="Teneurin-like YD-shell" evidence="4">
    <location>
        <begin position="301"/>
        <end position="405"/>
    </location>
</feature>
<dbReference type="PANTHER" id="PTHR32305">
    <property type="match status" value="1"/>
</dbReference>
<dbReference type="OrthoDB" id="8552614at2"/>
<dbReference type="Proteomes" id="UP000297258">
    <property type="component" value="Unassembled WGS sequence"/>
</dbReference>
<feature type="domain" description="HNH/Endo VII superfamily nuclease toxins" evidence="3">
    <location>
        <begin position="1025"/>
        <end position="1086"/>
    </location>
</feature>
<dbReference type="RefSeq" id="WP_135188486.1">
    <property type="nucleotide sequence ID" value="NZ_SPUM01000026.1"/>
</dbReference>
<dbReference type="AlphaFoldDB" id="A0A4Y9T6H4"/>
<keyword evidence="1" id="KW-0677">Repeat</keyword>
<evidence type="ECO:0000259" key="4">
    <source>
        <dbReference type="Pfam" id="PF25023"/>
    </source>
</evidence>
<gene>
    <name evidence="5" type="ORF">E4O92_04155</name>
</gene>
<dbReference type="InterPro" id="IPR056823">
    <property type="entry name" value="TEN-like_YD-shell"/>
</dbReference>
<proteinExistence type="predicted"/>
<dbReference type="InterPro" id="IPR050708">
    <property type="entry name" value="T6SS_VgrG/RHS"/>
</dbReference>
<dbReference type="PANTHER" id="PTHR32305:SF15">
    <property type="entry name" value="PROTEIN RHSA-RELATED"/>
    <property type="match status" value="1"/>
</dbReference>
<feature type="region of interest" description="Disordered" evidence="2">
    <location>
        <begin position="1009"/>
        <end position="1086"/>
    </location>
</feature>
<dbReference type="InterPro" id="IPR006530">
    <property type="entry name" value="YD"/>
</dbReference>
<keyword evidence="6" id="KW-1185">Reference proteome</keyword>
<evidence type="ECO:0000256" key="1">
    <source>
        <dbReference type="ARBA" id="ARBA00022737"/>
    </source>
</evidence>
<dbReference type="Gene3D" id="2.180.10.10">
    <property type="entry name" value="RHS repeat-associated core"/>
    <property type="match status" value="2"/>
</dbReference>
<accession>A0A4Y9T6H4</accession>
<evidence type="ECO:0000313" key="6">
    <source>
        <dbReference type="Proteomes" id="UP000297258"/>
    </source>
</evidence>
<dbReference type="Pfam" id="PF25023">
    <property type="entry name" value="TEN_YD-shell"/>
    <property type="match status" value="2"/>
</dbReference>
<feature type="compositionally biased region" description="Acidic residues" evidence="2">
    <location>
        <begin position="864"/>
        <end position="876"/>
    </location>
</feature>